<evidence type="ECO:0000256" key="1">
    <source>
        <dbReference type="SAM" id="MobiDB-lite"/>
    </source>
</evidence>
<sequence>MGQLNTIFKTETSEFERLNTTPTPPETRKPPAIDPRYRQPSKSQGRLLKQPDPMAAVGQRHLVSSRNS</sequence>
<accession>A0AAD4NL96</accession>
<feature type="compositionally biased region" description="Basic and acidic residues" evidence="1">
    <location>
        <begin position="26"/>
        <end position="37"/>
    </location>
</feature>
<evidence type="ECO:0000313" key="2">
    <source>
        <dbReference type="EMBL" id="KAI1729028.1"/>
    </source>
</evidence>
<dbReference type="Proteomes" id="UP001201812">
    <property type="component" value="Unassembled WGS sequence"/>
</dbReference>
<dbReference type="EMBL" id="JAKKPZ010000001">
    <property type="protein sequence ID" value="KAI1729028.1"/>
    <property type="molecule type" value="Genomic_DNA"/>
</dbReference>
<proteinExistence type="predicted"/>
<keyword evidence="3" id="KW-1185">Reference proteome</keyword>
<comment type="caution">
    <text evidence="2">The sequence shown here is derived from an EMBL/GenBank/DDBJ whole genome shotgun (WGS) entry which is preliminary data.</text>
</comment>
<gene>
    <name evidence="2" type="ORF">DdX_01244</name>
</gene>
<evidence type="ECO:0000313" key="3">
    <source>
        <dbReference type="Proteomes" id="UP001201812"/>
    </source>
</evidence>
<dbReference type="AlphaFoldDB" id="A0AAD4NL96"/>
<feature type="region of interest" description="Disordered" evidence="1">
    <location>
        <begin position="1"/>
        <end position="68"/>
    </location>
</feature>
<name>A0AAD4NL96_9BILA</name>
<feature type="compositionally biased region" description="Polar residues" evidence="1">
    <location>
        <begin position="1"/>
        <end position="10"/>
    </location>
</feature>
<reference evidence="2" key="1">
    <citation type="submission" date="2022-01" db="EMBL/GenBank/DDBJ databases">
        <title>Genome Sequence Resource for Two Populations of Ditylenchus destructor, the Migratory Endoparasitic Phytonematode.</title>
        <authorList>
            <person name="Zhang H."/>
            <person name="Lin R."/>
            <person name="Xie B."/>
        </authorList>
    </citation>
    <scope>NUCLEOTIDE SEQUENCE</scope>
    <source>
        <strain evidence="2">BazhouSP</strain>
    </source>
</reference>
<organism evidence="2 3">
    <name type="scientific">Ditylenchus destructor</name>
    <dbReference type="NCBI Taxonomy" id="166010"/>
    <lineage>
        <taxon>Eukaryota</taxon>
        <taxon>Metazoa</taxon>
        <taxon>Ecdysozoa</taxon>
        <taxon>Nematoda</taxon>
        <taxon>Chromadorea</taxon>
        <taxon>Rhabditida</taxon>
        <taxon>Tylenchina</taxon>
        <taxon>Tylenchomorpha</taxon>
        <taxon>Sphaerularioidea</taxon>
        <taxon>Anguinidae</taxon>
        <taxon>Anguininae</taxon>
        <taxon>Ditylenchus</taxon>
    </lineage>
</organism>
<protein>
    <submittedName>
        <fullName evidence="2">Uncharacterized protein</fullName>
    </submittedName>
</protein>